<gene>
    <name evidence="3" type="ORF">AMSG_05626</name>
</gene>
<feature type="region of interest" description="Disordered" evidence="1">
    <location>
        <begin position="736"/>
        <end position="796"/>
    </location>
</feature>
<proteinExistence type="predicted"/>
<evidence type="ECO:0000313" key="3">
    <source>
        <dbReference type="EMBL" id="KNC49588.1"/>
    </source>
</evidence>
<dbReference type="Gene3D" id="1.10.10.10">
    <property type="entry name" value="Winged helix-like DNA-binding domain superfamily/Winged helix DNA-binding domain"/>
    <property type="match status" value="1"/>
</dbReference>
<dbReference type="GeneID" id="25564996"/>
<feature type="compositionally biased region" description="Basic and acidic residues" evidence="1">
    <location>
        <begin position="743"/>
        <end position="764"/>
    </location>
</feature>
<evidence type="ECO:0000259" key="2">
    <source>
        <dbReference type="PROSITE" id="PS50186"/>
    </source>
</evidence>
<feature type="domain" description="DEP" evidence="2">
    <location>
        <begin position="24"/>
        <end position="106"/>
    </location>
</feature>
<feature type="compositionally biased region" description="Gly residues" evidence="1">
    <location>
        <begin position="777"/>
        <end position="786"/>
    </location>
</feature>
<dbReference type="EMBL" id="GL349456">
    <property type="protein sequence ID" value="KNC49588.1"/>
    <property type="molecule type" value="Genomic_DNA"/>
</dbReference>
<dbReference type="GO" id="GO:0035556">
    <property type="term" value="P:intracellular signal transduction"/>
    <property type="evidence" value="ECO:0007669"/>
    <property type="project" value="InterPro"/>
</dbReference>
<dbReference type="PROSITE" id="PS50186">
    <property type="entry name" value="DEP"/>
    <property type="match status" value="1"/>
</dbReference>
<evidence type="ECO:0000256" key="1">
    <source>
        <dbReference type="SAM" id="MobiDB-lite"/>
    </source>
</evidence>
<evidence type="ECO:0000313" key="4">
    <source>
        <dbReference type="Proteomes" id="UP000054408"/>
    </source>
</evidence>
<name>A0A0L0DE49_THETB</name>
<protein>
    <recommendedName>
        <fullName evidence="2">DEP domain-containing protein</fullName>
    </recommendedName>
</protein>
<accession>A0A0L0DE49</accession>
<dbReference type="InterPro" id="IPR036390">
    <property type="entry name" value="WH_DNA-bd_sf"/>
</dbReference>
<dbReference type="SUPFAM" id="SSF46785">
    <property type="entry name" value="Winged helix' DNA-binding domain"/>
    <property type="match status" value="1"/>
</dbReference>
<dbReference type="Pfam" id="PF00610">
    <property type="entry name" value="DEP"/>
    <property type="match status" value="1"/>
</dbReference>
<dbReference type="OrthoDB" id="542946at2759"/>
<dbReference type="RefSeq" id="XP_013757696.1">
    <property type="nucleotide sequence ID" value="XM_013902242.1"/>
</dbReference>
<dbReference type="CDD" id="cd04371">
    <property type="entry name" value="DEP"/>
    <property type="match status" value="1"/>
</dbReference>
<dbReference type="Proteomes" id="UP000054408">
    <property type="component" value="Unassembled WGS sequence"/>
</dbReference>
<dbReference type="STRING" id="461836.A0A0L0DE49"/>
<dbReference type="InterPro" id="IPR036388">
    <property type="entry name" value="WH-like_DNA-bd_sf"/>
</dbReference>
<sequence>MPGGISLNALLADGEAAESIRRARELSMAVRVTTRRVGGKLLPPSFTGADAVDYAMAAGWAPTRSAAQDVLSPLVDMGFVTRLDAHARGAGAGRFVDGNAYYAFDNAALSVGESAASQAQQNLAILQDYTAETSVEDAVAAALDAVFALDVLPKNPYYSLIADLRPLEQRYIMADGRPYDELVTALKTPTAIPDPDTGITHPEGNFDVWGLASVLRATSPLALSTLAKALGPLLAHVNLALPGGGSVPVYTALVGPHVFAHAVITHPGAPLRLKQELFFESDSIEAVLDHFATYLRNTALAVIDGPGANGDSPPPDLLAPPAEVLPEWQALMFVGCHVAATDRTKTKPRKWTAGEIRDQRRAFVSKVKAAVIDQGALHMELVWIPPKSRVAAGGSSSVGRRRRKRVRRRVARLTASGKPPVGEYSPVPVRIFLEFGLHVCNATTGASQHFASRPLATLLHGVFFSKRDAESYVRKCLGTSGARSVEAAQADADGTATRAAQLAAEAAAAAQSPVVFQNALEAATHAQREEIMTRLHAALPRGDVLAVFYLALLYMLTLPSAAAAPLMPSLYHLFRSSAARLAAINEINALLSAIVSDCLADPRLGSELGLLFGAYADELIHVLAMSASSEFVHVRTRVADTLAGVLRQPKNRVHTGTAVVLARLATTTKLLSIAVATDAAAAGQDVQTALLDWMRSHTELLNRLTEDAAAAAAARVSTGIDAGSGAKFAAAAAAPRGTAQADADDRPSSSVPEPRRAAVPDRPRAARARGTGELFGMDGGVRGGGPRSELPSLPSSADEPASVVLWHEVVASLAAEPSVERHVIYVAEAVKRNMRTAATPVAIAREGVLLQYVVDTGLDNVLKEMWMELFTGELLPPNPYPHVVQRLKRGLLMFDIYAETDEQVRAFLLQPTTLVDERTQVYCAAEADAVVYGTFAAVKLASPAAVRALLVELGDAANAQIIPTLGNASATISTGLAGRTCLYGKLYKHVTSLHVVENYYVSGPEFFEALELFVRNVFSNVVFLHDESPHVVRKLALGASEWTPSAMKANLKDFIRATQRAVEAADGVVLDLLFVVGTQYVKMAKEFRFHHVVGSGDAGTDHYAPFDIVDLYFTVYFSAEKASTAVGYAELNGRIDARSNIKAVGSALRRSVGDAMAEHDVVTALERLVQYLVVRGETALLPALARVLNSPVARIRHLASMVGVLRSLIVEWGSLRLGVRLNVVAAMIHELTYRLNEFLQSEKGVYMQGTGAYVEHLLSGLVDPIKHPSSQNCWQ</sequence>
<dbReference type="AlphaFoldDB" id="A0A0L0DE49"/>
<dbReference type="InterPro" id="IPR000591">
    <property type="entry name" value="DEP_dom"/>
</dbReference>
<keyword evidence="4" id="KW-1185">Reference proteome</keyword>
<reference evidence="3 4" key="1">
    <citation type="submission" date="2010-05" db="EMBL/GenBank/DDBJ databases">
        <title>The Genome Sequence of Thecamonas trahens ATCC 50062.</title>
        <authorList>
            <consortium name="The Broad Institute Genome Sequencing Platform"/>
            <person name="Russ C."/>
            <person name="Cuomo C."/>
            <person name="Shea T."/>
            <person name="Young S.K."/>
            <person name="Zeng Q."/>
            <person name="Koehrsen M."/>
            <person name="Haas B."/>
            <person name="Borodovsky M."/>
            <person name="Guigo R."/>
            <person name="Alvarado L."/>
            <person name="Berlin A."/>
            <person name="Bochicchio J."/>
            <person name="Borenstein D."/>
            <person name="Chapman S."/>
            <person name="Chen Z."/>
            <person name="Freedman E."/>
            <person name="Gellesch M."/>
            <person name="Goldberg J."/>
            <person name="Griggs A."/>
            <person name="Gujja S."/>
            <person name="Heilman E."/>
            <person name="Heiman D."/>
            <person name="Hepburn T."/>
            <person name="Howarth C."/>
            <person name="Jen D."/>
            <person name="Larson L."/>
            <person name="Mehta T."/>
            <person name="Park D."/>
            <person name="Pearson M."/>
            <person name="Roberts A."/>
            <person name="Saif S."/>
            <person name="Shenoy N."/>
            <person name="Sisk P."/>
            <person name="Stolte C."/>
            <person name="Sykes S."/>
            <person name="Thomson T."/>
            <person name="Walk T."/>
            <person name="White J."/>
            <person name="Yandava C."/>
            <person name="Burger G."/>
            <person name="Gray M.W."/>
            <person name="Holland P.W.H."/>
            <person name="King N."/>
            <person name="Lang F.B.F."/>
            <person name="Roger A.J."/>
            <person name="Ruiz-Trillo I."/>
            <person name="Lander E."/>
            <person name="Nusbaum C."/>
        </authorList>
    </citation>
    <scope>NUCLEOTIDE SEQUENCE [LARGE SCALE GENOMIC DNA]</scope>
    <source>
        <strain evidence="3 4">ATCC 50062</strain>
    </source>
</reference>
<organism evidence="3 4">
    <name type="scientific">Thecamonas trahens ATCC 50062</name>
    <dbReference type="NCBI Taxonomy" id="461836"/>
    <lineage>
        <taxon>Eukaryota</taxon>
        <taxon>Apusozoa</taxon>
        <taxon>Apusomonadida</taxon>
        <taxon>Apusomonadidae</taxon>
        <taxon>Thecamonas</taxon>
    </lineage>
</organism>